<dbReference type="PANTHER" id="PTHR43172:SF1">
    <property type="entry name" value="ADENYLOSUCCINATE LYASE"/>
    <property type="match status" value="1"/>
</dbReference>
<dbReference type="Gene3D" id="1.20.200.10">
    <property type="entry name" value="Fumarase/aspartase (Central domain)"/>
    <property type="match status" value="1"/>
</dbReference>
<dbReference type="EMBL" id="MSFL01000027">
    <property type="protein sequence ID" value="PWY71628.1"/>
    <property type="molecule type" value="Genomic_DNA"/>
</dbReference>
<dbReference type="PROSITE" id="PS00163">
    <property type="entry name" value="FUMARATE_LYASES"/>
    <property type="match status" value="1"/>
</dbReference>
<dbReference type="GeneID" id="37066190"/>
<evidence type="ECO:0000256" key="1">
    <source>
        <dbReference type="ARBA" id="ARBA00023239"/>
    </source>
</evidence>
<dbReference type="Gene3D" id="1.10.40.30">
    <property type="entry name" value="Fumarase/aspartase (C-terminal domain)"/>
    <property type="match status" value="1"/>
</dbReference>
<dbReference type="EC" id="4.3.2.2" evidence="2"/>
<keyword evidence="5" id="KW-1185">Reference proteome</keyword>
<dbReference type="InterPro" id="IPR020557">
    <property type="entry name" value="Fumarate_lyase_CS"/>
</dbReference>
<comment type="pathway">
    <text evidence="2">Purine metabolism; AMP biosynthesis via de novo pathway; AMP from IMP: step 2/2.</text>
</comment>
<dbReference type="PRINTS" id="PR00149">
    <property type="entry name" value="FUMRATELYASE"/>
</dbReference>
<protein>
    <recommendedName>
        <fullName evidence="2">Adenylosuccinate lyase</fullName>
        <shortName evidence="2">ASL</shortName>
        <ecNumber evidence="2">4.3.2.2</ecNumber>
    </recommendedName>
    <alternativeName>
        <fullName evidence="2">Adenylosuccinase</fullName>
    </alternativeName>
</protein>
<evidence type="ECO:0000313" key="5">
    <source>
        <dbReference type="Proteomes" id="UP000247233"/>
    </source>
</evidence>
<dbReference type="OrthoDB" id="406045at2759"/>
<dbReference type="GO" id="GO:0006189">
    <property type="term" value="P:'de novo' IMP biosynthetic process"/>
    <property type="evidence" value="ECO:0007669"/>
    <property type="project" value="UniProtKB-UniPathway"/>
</dbReference>
<dbReference type="GO" id="GO:0070626">
    <property type="term" value="F:(S)-2-(5-amino-1-(5-phospho-D-ribosyl)imidazole-4-carboxamido) succinate lyase (fumarate-forming) activity"/>
    <property type="evidence" value="ECO:0007669"/>
    <property type="project" value="TreeGrafter"/>
</dbReference>
<feature type="domain" description="Adenylosuccinate lyase C-terminal" evidence="3">
    <location>
        <begin position="310"/>
        <end position="387"/>
    </location>
</feature>
<comment type="pathway">
    <text evidence="2">Purine metabolism; IMP biosynthesis via de novo pathway; 5-amino-1-(5-phospho-D-ribosyl)imidazole-4-carboxamide from 5-amino-1-(5-phospho-D-ribosyl)imidazole-4-carboxylate: step 2/2.</text>
</comment>
<comment type="catalytic activity">
    <reaction evidence="2">
        <text>N(6)-(1,2-dicarboxyethyl)-AMP = fumarate + AMP</text>
        <dbReference type="Rhea" id="RHEA:16853"/>
        <dbReference type="ChEBI" id="CHEBI:29806"/>
        <dbReference type="ChEBI" id="CHEBI:57567"/>
        <dbReference type="ChEBI" id="CHEBI:456215"/>
        <dbReference type="EC" id="4.3.2.2"/>
    </reaction>
</comment>
<organism evidence="4 5">
    <name type="scientific">Aspergillus heteromorphus CBS 117.55</name>
    <dbReference type="NCBI Taxonomy" id="1448321"/>
    <lineage>
        <taxon>Eukaryota</taxon>
        <taxon>Fungi</taxon>
        <taxon>Dikarya</taxon>
        <taxon>Ascomycota</taxon>
        <taxon>Pezizomycotina</taxon>
        <taxon>Eurotiomycetes</taxon>
        <taxon>Eurotiomycetidae</taxon>
        <taxon>Eurotiales</taxon>
        <taxon>Aspergillaceae</taxon>
        <taxon>Aspergillus</taxon>
        <taxon>Aspergillus subgen. Circumdati</taxon>
    </lineage>
</organism>
<name>A0A317VF96_9EURO</name>
<dbReference type="Proteomes" id="UP000247233">
    <property type="component" value="Unassembled WGS sequence"/>
</dbReference>
<dbReference type="InterPro" id="IPR000362">
    <property type="entry name" value="Fumarate_lyase_fam"/>
</dbReference>
<sequence length="412" mass="45947">MKAHLTIQDDEFAVAAEEEKRRRHDVMAHVHAYGQVAPEAAGIIHWGATSCYCTDNADLIFLRDGLDILIPKLAVVIDKLSAFAQEYKDLPCLGFTHGQPAQLVTVGKRACLWIQDLLMDLKNLERARDDLRFRGVKGTTGTQASFLQIFNGDHGKVERLDELVTEKAGFSSAFIISAQTYTRKIDVDVGNALGSFGSTCERIGIDIRHLAMLKEVEEPFEKDQIGSSAMAYKRNPMRSERLCSLGRHLQNLPKDALDTYSAQWFERSLDDSAIRRISIPELFLSADACLILLNNVTSGFVVYPEVIRRHIIMACVAKGLSRQDAHEEIRVLSHQASDNVKKLGLNNDLLDRVRRTAFFAPILDELDALLDPSTFVGRAPQQVEKFTATEVKQALQPYAAQLAKAETSTLHV</sequence>
<dbReference type="VEuPathDB" id="FungiDB:BO70DRAFT_365019"/>
<reference evidence="4 5" key="1">
    <citation type="submission" date="2016-12" db="EMBL/GenBank/DDBJ databases">
        <title>The genomes of Aspergillus section Nigri reveals drivers in fungal speciation.</title>
        <authorList>
            <consortium name="DOE Joint Genome Institute"/>
            <person name="Vesth T.C."/>
            <person name="Nybo J."/>
            <person name="Theobald S."/>
            <person name="Brandl J."/>
            <person name="Frisvad J.C."/>
            <person name="Nielsen K.F."/>
            <person name="Lyhne E.K."/>
            <person name="Kogle M.E."/>
            <person name="Kuo A."/>
            <person name="Riley R."/>
            <person name="Clum A."/>
            <person name="Nolan M."/>
            <person name="Lipzen A."/>
            <person name="Salamov A."/>
            <person name="Henrissat B."/>
            <person name="Wiebenga A."/>
            <person name="De Vries R.P."/>
            <person name="Grigoriev I.V."/>
            <person name="Mortensen U.H."/>
            <person name="Andersen M.R."/>
            <person name="Baker S.E."/>
        </authorList>
    </citation>
    <scope>NUCLEOTIDE SEQUENCE [LARGE SCALE GENOMIC DNA]</scope>
    <source>
        <strain evidence="4 5">CBS 117.55</strain>
    </source>
</reference>
<accession>A0A317VF96</accession>
<dbReference type="Pfam" id="PF10397">
    <property type="entry name" value="ADSL_C"/>
    <property type="match status" value="1"/>
</dbReference>
<dbReference type="InterPro" id="IPR022761">
    <property type="entry name" value="Fumarate_lyase_N"/>
</dbReference>
<comment type="caution">
    <text evidence="4">The sequence shown here is derived from an EMBL/GenBank/DDBJ whole genome shotgun (WGS) entry which is preliminary data.</text>
</comment>
<proteinExistence type="inferred from homology"/>
<dbReference type="Gene3D" id="1.10.275.60">
    <property type="match status" value="1"/>
</dbReference>
<dbReference type="CDD" id="cd03302">
    <property type="entry name" value="Adenylsuccinate_lyase_2"/>
    <property type="match status" value="1"/>
</dbReference>
<evidence type="ECO:0000256" key="2">
    <source>
        <dbReference type="RuleBase" id="RU361172"/>
    </source>
</evidence>
<dbReference type="InterPro" id="IPR008948">
    <property type="entry name" value="L-Aspartase-like"/>
</dbReference>
<evidence type="ECO:0000259" key="3">
    <source>
        <dbReference type="SMART" id="SM00998"/>
    </source>
</evidence>
<dbReference type="InterPro" id="IPR004769">
    <property type="entry name" value="Pur_lyase"/>
</dbReference>
<dbReference type="GO" id="GO:0005829">
    <property type="term" value="C:cytosol"/>
    <property type="evidence" value="ECO:0007669"/>
    <property type="project" value="TreeGrafter"/>
</dbReference>
<comment type="catalytic activity">
    <reaction evidence="2">
        <text>(2S)-2-[5-amino-1-(5-phospho-beta-D-ribosyl)imidazole-4-carboxamido]succinate = 5-amino-1-(5-phospho-beta-D-ribosyl)imidazole-4-carboxamide + fumarate</text>
        <dbReference type="Rhea" id="RHEA:23920"/>
        <dbReference type="ChEBI" id="CHEBI:29806"/>
        <dbReference type="ChEBI" id="CHEBI:58443"/>
        <dbReference type="ChEBI" id="CHEBI:58475"/>
        <dbReference type="EC" id="4.3.2.2"/>
    </reaction>
</comment>
<dbReference type="UniPathway" id="UPA00075">
    <property type="reaction ID" value="UER00336"/>
</dbReference>
<dbReference type="NCBIfam" id="TIGR00928">
    <property type="entry name" value="purB"/>
    <property type="match status" value="1"/>
</dbReference>
<dbReference type="Pfam" id="PF00206">
    <property type="entry name" value="Lyase_1"/>
    <property type="match status" value="1"/>
</dbReference>
<gene>
    <name evidence="4" type="ORF">BO70DRAFT_365019</name>
</gene>
<dbReference type="SUPFAM" id="SSF48557">
    <property type="entry name" value="L-aspartase-like"/>
    <property type="match status" value="1"/>
</dbReference>
<dbReference type="AlphaFoldDB" id="A0A317VF96"/>
<dbReference type="RefSeq" id="XP_025396220.1">
    <property type="nucleotide sequence ID" value="XM_025543953.1"/>
</dbReference>
<keyword evidence="1 2" id="KW-0456">Lyase</keyword>
<evidence type="ECO:0000313" key="4">
    <source>
        <dbReference type="EMBL" id="PWY71628.1"/>
    </source>
</evidence>
<keyword evidence="2" id="KW-0658">Purine biosynthesis</keyword>
<dbReference type="InterPro" id="IPR019468">
    <property type="entry name" value="AdenyloSucc_lyase_C"/>
</dbReference>
<dbReference type="PANTHER" id="PTHR43172">
    <property type="entry name" value="ADENYLOSUCCINATE LYASE"/>
    <property type="match status" value="1"/>
</dbReference>
<dbReference type="SMART" id="SM00998">
    <property type="entry name" value="ADSL_C"/>
    <property type="match status" value="1"/>
</dbReference>
<dbReference type="GO" id="GO:0004018">
    <property type="term" value="F:N6-(1,2-dicarboxyethyl)AMP AMP-lyase (fumarate-forming) activity"/>
    <property type="evidence" value="ECO:0007669"/>
    <property type="project" value="InterPro"/>
</dbReference>
<dbReference type="STRING" id="1448321.A0A317VF96"/>
<dbReference type="UniPathway" id="UPA00074">
    <property type="reaction ID" value="UER00132"/>
</dbReference>
<dbReference type="GO" id="GO:0044208">
    <property type="term" value="P:'de novo' AMP biosynthetic process"/>
    <property type="evidence" value="ECO:0007669"/>
    <property type="project" value="UniProtKB-UniPathway"/>
</dbReference>
<comment type="similarity">
    <text evidence="2">Belongs to the lyase 1 family. Adenylosuccinate lyase subfamily.</text>
</comment>